<name>A0A0H5NN81_NOCFR</name>
<evidence type="ECO:0000256" key="1">
    <source>
        <dbReference type="ARBA" id="ARBA00010641"/>
    </source>
</evidence>
<gene>
    <name evidence="8" type="primary">sigK_2</name>
    <name evidence="8" type="ORF">ERS450000_02091</name>
</gene>
<dbReference type="InterPro" id="IPR013325">
    <property type="entry name" value="RNA_pol_sigma_r2"/>
</dbReference>
<dbReference type="CDD" id="cd06171">
    <property type="entry name" value="Sigma70_r4"/>
    <property type="match status" value="1"/>
</dbReference>
<dbReference type="Gene3D" id="1.10.10.10">
    <property type="entry name" value="Winged helix-like DNA-binding domain superfamily/Winged helix DNA-binding domain"/>
    <property type="match status" value="1"/>
</dbReference>
<dbReference type="Proteomes" id="UP000057820">
    <property type="component" value="Chromosome 1"/>
</dbReference>
<dbReference type="GO" id="GO:0016987">
    <property type="term" value="F:sigma factor activity"/>
    <property type="evidence" value="ECO:0007669"/>
    <property type="project" value="UniProtKB-KW"/>
</dbReference>
<dbReference type="InterPro" id="IPR014284">
    <property type="entry name" value="RNA_pol_sigma-70_dom"/>
</dbReference>
<dbReference type="InterPro" id="IPR013324">
    <property type="entry name" value="RNA_pol_sigma_r3/r4-like"/>
</dbReference>
<dbReference type="GO" id="GO:0006352">
    <property type="term" value="P:DNA-templated transcription initiation"/>
    <property type="evidence" value="ECO:0007669"/>
    <property type="project" value="InterPro"/>
</dbReference>
<feature type="domain" description="RNA polymerase sigma factor 70 region 4 type 2" evidence="7">
    <location>
        <begin position="146"/>
        <end position="198"/>
    </location>
</feature>
<evidence type="ECO:0000256" key="3">
    <source>
        <dbReference type="ARBA" id="ARBA00023082"/>
    </source>
</evidence>
<evidence type="ECO:0000313" key="9">
    <source>
        <dbReference type="Proteomes" id="UP000057820"/>
    </source>
</evidence>
<accession>A0A0H5NN81</accession>
<dbReference type="GO" id="GO:0003677">
    <property type="term" value="F:DNA binding"/>
    <property type="evidence" value="ECO:0007669"/>
    <property type="project" value="UniProtKB-KW"/>
</dbReference>
<dbReference type="SUPFAM" id="SSF88659">
    <property type="entry name" value="Sigma3 and sigma4 domains of RNA polymerase sigma factors"/>
    <property type="match status" value="1"/>
</dbReference>
<evidence type="ECO:0000256" key="2">
    <source>
        <dbReference type="ARBA" id="ARBA00023015"/>
    </source>
</evidence>
<proteinExistence type="inferred from homology"/>
<dbReference type="InterPro" id="IPR007627">
    <property type="entry name" value="RNA_pol_sigma70_r2"/>
</dbReference>
<keyword evidence="3" id="KW-0731">Sigma factor</keyword>
<dbReference type="Pfam" id="PF04542">
    <property type="entry name" value="Sigma70_r2"/>
    <property type="match status" value="1"/>
</dbReference>
<comment type="similarity">
    <text evidence="1">Belongs to the sigma-70 factor family. ECF subfamily.</text>
</comment>
<evidence type="ECO:0000259" key="7">
    <source>
        <dbReference type="Pfam" id="PF08281"/>
    </source>
</evidence>
<dbReference type="EMBL" id="LN868938">
    <property type="protein sequence ID" value="CRY76923.1"/>
    <property type="molecule type" value="Genomic_DNA"/>
</dbReference>
<dbReference type="InterPro" id="IPR013249">
    <property type="entry name" value="RNA_pol_sigma70_r4_t2"/>
</dbReference>
<evidence type="ECO:0000256" key="5">
    <source>
        <dbReference type="ARBA" id="ARBA00023163"/>
    </source>
</evidence>
<evidence type="ECO:0000313" key="8">
    <source>
        <dbReference type="EMBL" id="CRY76923.1"/>
    </source>
</evidence>
<dbReference type="Pfam" id="PF08281">
    <property type="entry name" value="Sigma70_r4_2"/>
    <property type="match status" value="1"/>
</dbReference>
<dbReference type="InterPro" id="IPR036388">
    <property type="entry name" value="WH-like_DNA-bd_sf"/>
</dbReference>
<sequence length="207" mass="22792">MPDECEPENNTGAVAMRAPGRPLGEGPDLAALLSQIAAGDREAFTQFYRATNVRVFRTALRVLRGHAAAEETTQEVFLQVWSIADRYDRRLCSPVGWLMMLTHRRAVDRVRAEAAAGIRESTYGATSSSAAYDVVAEAAVQRLERLEMARYLRGLSAVQREAIALAYYGGRTYREVAAHLDVPLPTVKTRIRSGLQQLEASLRAAAN</sequence>
<dbReference type="PANTHER" id="PTHR43133">
    <property type="entry name" value="RNA POLYMERASE ECF-TYPE SIGMA FACTO"/>
    <property type="match status" value="1"/>
</dbReference>
<dbReference type="NCBIfam" id="TIGR02937">
    <property type="entry name" value="sigma70-ECF"/>
    <property type="match status" value="1"/>
</dbReference>
<dbReference type="KEGG" id="nfr:ERS450000_02091"/>
<evidence type="ECO:0000256" key="4">
    <source>
        <dbReference type="ARBA" id="ARBA00023125"/>
    </source>
</evidence>
<organism evidence="8 9">
    <name type="scientific">Nocardia farcinica</name>
    <dbReference type="NCBI Taxonomy" id="37329"/>
    <lineage>
        <taxon>Bacteria</taxon>
        <taxon>Bacillati</taxon>
        <taxon>Actinomycetota</taxon>
        <taxon>Actinomycetes</taxon>
        <taxon>Mycobacteriales</taxon>
        <taxon>Nocardiaceae</taxon>
        <taxon>Nocardia</taxon>
    </lineage>
</organism>
<keyword evidence="5" id="KW-0804">Transcription</keyword>
<keyword evidence="4" id="KW-0238">DNA-binding</keyword>
<feature type="domain" description="RNA polymerase sigma-70 region 2" evidence="6">
    <location>
        <begin position="48"/>
        <end position="114"/>
    </location>
</feature>
<dbReference type="AlphaFoldDB" id="A0A0H5NN81"/>
<reference evidence="9" key="1">
    <citation type="submission" date="2015-03" db="EMBL/GenBank/DDBJ databases">
        <authorList>
            <consortium name="Pathogen Informatics"/>
        </authorList>
    </citation>
    <scope>NUCLEOTIDE SEQUENCE [LARGE SCALE GENOMIC DNA]</scope>
    <source>
        <strain evidence="9">NCTC11134</strain>
    </source>
</reference>
<evidence type="ECO:0000259" key="6">
    <source>
        <dbReference type="Pfam" id="PF04542"/>
    </source>
</evidence>
<protein>
    <submittedName>
        <fullName evidence="8">Sigma-K factor</fullName>
    </submittedName>
</protein>
<dbReference type="InterPro" id="IPR039425">
    <property type="entry name" value="RNA_pol_sigma-70-like"/>
</dbReference>
<keyword evidence="2" id="KW-0805">Transcription regulation</keyword>
<dbReference type="SUPFAM" id="SSF88946">
    <property type="entry name" value="Sigma2 domain of RNA polymerase sigma factors"/>
    <property type="match status" value="1"/>
</dbReference>
<dbReference type="Gene3D" id="1.10.1740.10">
    <property type="match status" value="1"/>
</dbReference>
<dbReference type="PANTHER" id="PTHR43133:SF66">
    <property type="entry name" value="ECF RNA POLYMERASE SIGMA FACTOR SIGK"/>
    <property type="match status" value="1"/>
</dbReference>